<dbReference type="SUPFAM" id="SSF49313">
    <property type="entry name" value="Cadherin-like"/>
    <property type="match status" value="4"/>
</dbReference>
<dbReference type="GO" id="GO:0007156">
    <property type="term" value="P:homophilic cell adhesion via plasma membrane adhesion molecules"/>
    <property type="evidence" value="ECO:0007669"/>
    <property type="project" value="InterPro"/>
</dbReference>
<keyword evidence="5" id="KW-0677">Repeat</keyword>
<dbReference type="InterPro" id="IPR015919">
    <property type="entry name" value="Cadherin-like_sf"/>
</dbReference>
<evidence type="ECO:0000313" key="11">
    <source>
        <dbReference type="Proteomes" id="UP000001025"/>
    </source>
</evidence>
<dbReference type="eggNOG" id="COG2931">
    <property type="taxonomic scope" value="Bacteria"/>
</dbReference>
<name>Q7ULP1_RHOBA</name>
<feature type="domain" description="Cadherin" evidence="9">
    <location>
        <begin position="1199"/>
        <end position="1296"/>
    </location>
</feature>
<dbReference type="PROSITE" id="PS50268">
    <property type="entry name" value="CADHERIN_2"/>
    <property type="match status" value="5"/>
</dbReference>
<accession>Q7ULP1</accession>
<feature type="region of interest" description="Disordered" evidence="8">
    <location>
        <begin position="1"/>
        <end position="41"/>
    </location>
</feature>
<dbReference type="eggNOG" id="COG3209">
    <property type="taxonomic scope" value="Bacteria"/>
</dbReference>
<evidence type="ECO:0000259" key="9">
    <source>
        <dbReference type="PROSITE" id="PS50268"/>
    </source>
</evidence>
<dbReference type="EnsemblBacteria" id="CAD76228">
    <property type="protein sequence ID" value="CAD76228"/>
    <property type="gene ID" value="RB9376"/>
</dbReference>
<dbReference type="Pfam" id="PF17210">
    <property type="entry name" value="SdrD_B"/>
    <property type="match status" value="1"/>
</dbReference>
<dbReference type="InParanoid" id="Q7ULP1"/>
<dbReference type="SMART" id="SM00112">
    <property type="entry name" value="CA"/>
    <property type="match status" value="5"/>
</dbReference>
<evidence type="ECO:0000256" key="1">
    <source>
        <dbReference type="ARBA" id="ARBA00004370"/>
    </source>
</evidence>
<keyword evidence="3" id="KW-0964">Secreted</keyword>
<comment type="subcellular location">
    <subcellularLocation>
        <location evidence="1">Membrane</location>
    </subcellularLocation>
    <subcellularLocation>
        <location evidence="2">Secreted</location>
    </subcellularLocation>
</comment>
<dbReference type="Pfam" id="PF00404">
    <property type="entry name" value="Dockerin_1"/>
    <property type="match status" value="1"/>
</dbReference>
<feature type="domain" description="Cadherin" evidence="9">
    <location>
        <begin position="1414"/>
        <end position="1504"/>
    </location>
</feature>
<dbReference type="InterPro" id="IPR039808">
    <property type="entry name" value="Cadherin"/>
</dbReference>
<keyword evidence="6" id="KW-0106">Calcium</keyword>
<evidence type="ECO:0000256" key="3">
    <source>
        <dbReference type="ARBA" id="ARBA00022525"/>
    </source>
</evidence>
<dbReference type="STRING" id="243090.RB9376"/>
<keyword evidence="4" id="KW-0732">Signal</keyword>
<evidence type="ECO:0000256" key="2">
    <source>
        <dbReference type="ARBA" id="ARBA00004613"/>
    </source>
</evidence>
<dbReference type="PANTHER" id="PTHR24027">
    <property type="entry name" value="CADHERIN-23"/>
    <property type="match status" value="1"/>
</dbReference>
<dbReference type="InterPro" id="IPR033764">
    <property type="entry name" value="Sdr_B"/>
</dbReference>
<dbReference type="eggNOG" id="COG2834">
    <property type="taxonomic scope" value="Bacteria"/>
</dbReference>
<dbReference type="eggNOG" id="COG4932">
    <property type="taxonomic scope" value="Bacteria"/>
</dbReference>
<feature type="domain" description="Cadherin" evidence="9">
    <location>
        <begin position="1088"/>
        <end position="1192"/>
    </location>
</feature>
<dbReference type="Pfam" id="PF00028">
    <property type="entry name" value="Cadherin"/>
    <property type="match status" value="2"/>
</dbReference>
<evidence type="ECO:0000313" key="10">
    <source>
        <dbReference type="EMBL" id="CAD76228.1"/>
    </source>
</evidence>
<dbReference type="GO" id="GO:0000272">
    <property type="term" value="P:polysaccharide catabolic process"/>
    <property type="evidence" value="ECO:0007669"/>
    <property type="project" value="InterPro"/>
</dbReference>
<keyword evidence="11" id="KW-1185">Reference proteome</keyword>
<dbReference type="KEGG" id="rba:RB9376"/>
<feature type="domain" description="Cadherin" evidence="9">
    <location>
        <begin position="1295"/>
        <end position="1399"/>
    </location>
</feature>
<dbReference type="Gene3D" id="2.60.40.10">
    <property type="entry name" value="Immunoglobulins"/>
    <property type="match status" value="2"/>
</dbReference>
<dbReference type="GO" id="GO:0005576">
    <property type="term" value="C:extracellular region"/>
    <property type="evidence" value="ECO:0007669"/>
    <property type="project" value="UniProtKB-SubCell"/>
</dbReference>
<protein>
    <submittedName>
        <fullName evidence="10">Probable G-cadherin-possibly involved in cell-cell-attachment</fullName>
    </submittedName>
</protein>
<reference evidence="10 11" key="1">
    <citation type="journal article" date="2003" name="Proc. Natl. Acad. Sci. U.S.A.">
        <title>Complete genome sequence of the marine planctomycete Pirellula sp. strain 1.</title>
        <authorList>
            <person name="Gloeckner F.O."/>
            <person name="Kube M."/>
            <person name="Bauer M."/>
            <person name="Teeling H."/>
            <person name="Lombardot T."/>
            <person name="Ludwig W."/>
            <person name="Gade D."/>
            <person name="Beck A."/>
            <person name="Borzym K."/>
            <person name="Heitmann K."/>
            <person name="Rabus R."/>
            <person name="Schlesner H."/>
            <person name="Amann R."/>
            <person name="Reinhardt R."/>
        </authorList>
    </citation>
    <scope>NUCLEOTIDE SEQUENCE [LARGE SCALE GENOMIC DNA]</scope>
    <source>
        <strain evidence="11">DSM 10527 / NCIMB 13988 / SH1</strain>
    </source>
</reference>
<dbReference type="SUPFAM" id="SSF63825">
    <property type="entry name" value="YWTD domain"/>
    <property type="match status" value="1"/>
</dbReference>
<dbReference type="Gene3D" id="2.60.40.60">
    <property type="entry name" value="Cadherins"/>
    <property type="match status" value="4"/>
</dbReference>
<dbReference type="Proteomes" id="UP000001025">
    <property type="component" value="Chromosome"/>
</dbReference>
<dbReference type="OrthoDB" id="218787at2"/>
<proteinExistence type="predicted"/>
<organism evidence="10 11">
    <name type="scientific">Rhodopirellula baltica (strain DSM 10527 / NCIMB 13988 / SH1)</name>
    <dbReference type="NCBI Taxonomy" id="243090"/>
    <lineage>
        <taxon>Bacteria</taxon>
        <taxon>Pseudomonadati</taxon>
        <taxon>Planctomycetota</taxon>
        <taxon>Planctomycetia</taxon>
        <taxon>Pirellulales</taxon>
        <taxon>Pirellulaceae</taxon>
        <taxon>Rhodopirellula</taxon>
    </lineage>
</organism>
<dbReference type="PATRIC" id="fig|243090.15.peg.4493"/>
<dbReference type="InterPro" id="IPR013783">
    <property type="entry name" value="Ig-like_fold"/>
</dbReference>
<dbReference type="EMBL" id="BX294149">
    <property type="protein sequence ID" value="CAD76228.1"/>
    <property type="molecule type" value="Genomic_DNA"/>
</dbReference>
<dbReference type="InterPro" id="IPR002126">
    <property type="entry name" value="Cadherin-like_dom"/>
</dbReference>
<evidence type="ECO:0000256" key="7">
    <source>
        <dbReference type="ARBA" id="ARBA00023136"/>
    </source>
</evidence>
<evidence type="ECO:0000256" key="8">
    <source>
        <dbReference type="SAM" id="MobiDB-lite"/>
    </source>
</evidence>
<feature type="compositionally biased region" description="Basic residues" evidence="8">
    <location>
        <begin position="25"/>
        <end position="40"/>
    </location>
</feature>
<dbReference type="CDD" id="cd11304">
    <property type="entry name" value="Cadherin_repeat"/>
    <property type="match status" value="3"/>
</dbReference>
<feature type="domain" description="Cadherin" evidence="9">
    <location>
        <begin position="1530"/>
        <end position="1613"/>
    </location>
</feature>
<dbReference type="PANTHER" id="PTHR24027:SF438">
    <property type="entry name" value="CADHERIN 23"/>
    <property type="match status" value="1"/>
</dbReference>
<sequence>MAGLIMKRTPWKARPSQSRTGSKNARVRSERRKLARRRHSRMETLESRHLLAAISGEVFLDLNQDSTRQGTENGAADIRVYLDENVNGRMDEGEESVLTDSAGFFSFSQLPAGDYHVRVLPEQGLVQTAPQKTFGLLETVTQESGVNVRASQAFQFGTHEVDNQRLVELLGQPITSRLDGITRINDGDLLAVDTRANEVFRIDPSNGEITRLGNTNVDIVGGLAYDAVTDSVYTLVRGGGDNTLRRLASLDVNTAKATLIGGGRSGLASVADITFDPVNRRLIGFDDTDNEFFAFDMFGNGRTLSYTSRSVDTFTMSLAGSDLTAALPADATYVTLFDADDTGLVSTILVDVDTGLVSDSFRVNQPIKPVALTRPTTGNNSQYVEVTEFQTVAGLQFGISPDVIGFRVRPSNPESGVGALGQEGLTVVGGAIGADVVEVTLNRQPDSDVVLDLDVIAPAGSNPGVILETNQLVFTPDDWNQVRRVMVSPDPDNPVNVITNIDLEIVVDRDLSDAAWINLPLRTMEIRVLPPVLSVDLNQPVINELMIEAGFTSTFNDLTDQYIELRGMPNQRLEDGTYFVAISEDNFNEGSVETIIDLSGQTFGANGFLVLLQEGNSYEAAFGSRVLESDQSGFLGLPDGIYSDESNDGSLFRNFDNRGYFLIQSDVPPALGDDIDTDDDQRADEGGLLSTWNVLDAVSIQDYVFGDNFSYAPILFAENISSTARSYVLPPGGTVVEADGFGYVGRLGDSIGSSAEDWVFGTPVDAANGSAIEFENGGRYELLSSSVSQPALADRLLNHIGESNFVGGARGQILLAPSAGAIADGASADLRLPGQGITVFADTNDNDRLDDLTFVVEPDDVVPPFDPLDPTVQDLTYVLTNEFPGVTVTSTSGNFFSNTPILAERQYLSGRISGNRVFSDGGFQQFSTFNRLRFDFYRPVKSVSIDALGSAFTSLVSYGRLDAFNADGDLIATAVSGVLVNGRRETVTLSVPSDEIVRVEAYSDTTITGGTTFGAFDRLTYVQSEASTVTDQDGIYELRSLFEGDYDLQVQTGTGATALLGTAEHSFTVSRFDNFVFEDVFRVNTLPKTTDQVILVDENLPVGTEILVQQADDADQPADGGVPLLYEIIGGNSAGLVVNSSTGNLTVTADSDLDFETEPNRIITMRITDAAGAKTTNRITISLRDINEAPVVQDTPLVVTEDVPAGSAIGRVKAFDPDVAFRQQLSFELVGGEAQNDFSVDPITGVVTLLNADSLDFENNTQRTLLVRVSDDAAIPAESIVEQRILVLNENDRPTIAQTQFAVSEDATGELFRLEVDDPDEGQMHQFEVVGGVAANFVRVTQEGAVRLLPGAELDFETFPNMTLRVRVSDNGGPPLAETVNVQISVLGVNEQPKLQPSVVQFNEGSVPSADQLLTLVDPEQRPQDHSIELLDGPSNSLFEFVAGTGTDAGTGTLRIASGVELDFEDQSVHQLSFRITDTVDSSVAPFTATLLVEVLNRNENPTITTERVVVSEVPYPNGAPTSSDNWVIVGRIGVADPDGDLVTTQLVGGTGFANFDLDPNSRLLRVRPNAVFDVDAPDAPAQTLVIRADDGTATTDRTITVQVNNVNEPPVFDMAMADATFQDRSLVSGQYLEFQLPDNMVSDPEGGNFSIRIFGQSGTLPSWMKYDIETQTLVATPGPFDTGVYNLTARALEFGPRPLATDVQFTYTVGLGQTPFQNARNRYDVDRNQSVAPLDALRIINYLEANGPGRLEPGNMQSFPGYLDVSGNGEVTSLDALMVINEINRLEEENAGAEPVLVEISADDFLRREDAVDEVLAAEFDSPSLF</sequence>
<keyword evidence="7" id="KW-0472">Membrane</keyword>
<evidence type="ECO:0000256" key="5">
    <source>
        <dbReference type="ARBA" id="ARBA00022737"/>
    </source>
</evidence>
<dbReference type="GO" id="GO:0005886">
    <property type="term" value="C:plasma membrane"/>
    <property type="evidence" value="ECO:0000318"/>
    <property type="project" value="GO_Central"/>
</dbReference>
<dbReference type="HOGENOM" id="CLU_237439_0_0_0"/>
<dbReference type="InterPro" id="IPR002105">
    <property type="entry name" value="Dockerin_1_rpt"/>
</dbReference>
<evidence type="ECO:0000256" key="6">
    <source>
        <dbReference type="ARBA" id="ARBA00022837"/>
    </source>
</evidence>
<gene>
    <name evidence="10" type="ordered locus">RB9376</name>
</gene>
<evidence type="ECO:0000256" key="4">
    <source>
        <dbReference type="ARBA" id="ARBA00022729"/>
    </source>
</evidence>
<dbReference type="SUPFAM" id="SSF117074">
    <property type="entry name" value="Hypothetical protein PA1324"/>
    <property type="match status" value="1"/>
</dbReference>
<dbReference type="GO" id="GO:0005509">
    <property type="term" value="F:calcium ion binding"/>
    <property type="evidence" value="ECO:0007669"/>
    <property type="project" value="InterPro"/>
</dbReference>
<dbReference type="GO" id="GO:0004553">
    <property type="term" value="F:hydrolase activity, hydrolyzing O-glycosyl compounds"/>
    <property type="evidence" value="ECO:0007669"/>
    <property type="project" value="InterPro"/>
</dbReference>